<proteinExistence type="predicted"/>
<dbReference type="Proteomes" id="UP000002051">
    <property type="component" value="Chromosome 3"/>
</dbReference>
<organism evidence="1 3">
    <name type="scientific">Medicago truncatula</name>
    <name type="common">Barrel medic</name>
    <name type="synonym">Medicago tribuloides</name>
    <dbReference type="NCBI Taxonomy" id="3880"/>
    <lineage>
        <taxon>Eukaryota</taxon>
        <taxon>Viridiplantae</taxon>
        <taxon>Streptophyta</taxon>
        <taxon>Embryophyta</taxon>
        <taxon>Tracheophyta</taxon>
        <taxon>Spermatophyta</taxon>
        <taxon>Magnoliopsida</taxon>
        <taxon>eudicotyledons</taxon>
        <taxon>Gunneridae</taxon>
        <taxon>Pentapetalae</taxon>
        <taxon>rosids</taxon>
        <taxon>fabids</taxon>
        <taxon>Fabales</taxon>
        <taxon>Fabaceae</taxon>
        <taxon>Papilionoideae</taxon>
        <taxon>50 kb inversion clade</taxon>
        <taxon>NPAAA clade</taxon>
        <taxon>Hologalegina</taxon>
        <taxon>IRL clade</taxon>
        <taxon>Trifolieae</taxon>
        <taxon>Medicago</taxon>
    </lineage>
</organism>
<dbReference type="EnsemblPlants" id="AES71095">
    <property type="protein sequence ID" value="AES71095"/>
    <property type="gene ID" value="MTR_3g070020"/>
</dbReference>
<dbReference type="PaxDb" id="3880-AES71095"/>
<evidence type="ECO:0000313" key="2">
    <source>
        <dbReference type="EnsemblPlants" id="AES71095"/>
    </source>
</evidence>
<keyword evidence="3" id="KW-1185">Reference proteome</keyword>
<name>G7JAN1_MEDTR</name>
<sequence>MSTQLQHMNVDVYLKVILECDDNENSKVIFYGKAYEFCSAYCDCKVFITKECIWKVKEVSTSLNSTQLFRHLVGSMLAVLEDLLVRELPSLFLGTLICAVLSLHSNFKVKFIRRQTDMVAHTLVRAAGSWASHRIFDSYPSYIEHWLINDNS</sequence>
<reference evidence="1 3" key="1">
    <citation type="journal article" date="2011" name="Nature">
        <title>The Medicago genome provides insight into the evolution of rhizobial symbioses.</title>
        <authorList>
            <person name="Young N.D."/>
            <person name="Debelle F."/>
            <person name="Oldroyd G.E."/>
            <person name="Geurts R."/>
            <person name="Cannon S.B."/>
            <person name="Udvardi M.K."/>
            <person name="Benedito V.A."/>
            <person name="Mayer K.F."/>
            <person name="Gouzy J."/>
            <person name="Schoof H."/>
            <person name="Van de Peer Y."/>
            <person name="Proost S."/>
            <person name="Cook D.R."/>
            <person name="Meyers B.C."/>
            <person name="Spannagl M."/>
            <person name="Cheung F."/>
            <person name="De Mita S."/>
            <person name="Krishnakumar V."/>
            <person name="Gundlach H."/>
            <person name="Zhou S."/>
            <person name="Mudge J."/>
            <person name="Bharti A.K."/>
            <person name="Murray J.D."/>
            <person name="Naoumkina M.A."/>
            <person name="Rosen B."/>
            <person name="Silverstein K.A."/>
            <person name="Tang H."/>
            <person name="Rombauts S."/>
            <person name="Zhao P.X."/>
            <person name="Zhou P."/>
            <person name="Barbe V."/>
            <person name="Bardou P."/>
            <person name="Bechner M."/>
            <person name="Bellec A."/>
            <person name="Berger A."/>
            <person name="Berges H."/>
            <person name="Bidwell S."/>
            <person name="Bisseling T."/>
            <person name="Choisne N."/>
            <person name="Couloux A."/>
            <person name="Denny R."/>
            <person name="Deshpande S."/>
            <person name="Dai X."/>
            <person name="Doyle J.J."/>
            <person name="Dudez A.M."/>
            <person name="Farmer A.D."/>
            <person name="Fouteau S."/>
            <person name="Franken C."/>
            <person name="Gibelin C."/>
            <person name="Gish J."/>
            <person name="Goldstein S."/>
            <person name="Gonzalez A.J."/>
            <person name="Green P.J."/>
            <person name="Hallab A."/>
            <person name="Hartog M."/>
            <person name="Hua A."/>
            <person name="Humphray S.J."/>
            <person name="Jeong D.H."/>
            <person name="Jing Y."/>
            <person name="Jocker A."/>
            <person name="Kenton S.M."/>
            <person name="Kim D.J."/>
            <person name="Klee K."/>
            <person name="Lai H."/>
            <person name="Lang C."/>
            <person name="Lin S."/>
            <person name="Macmil S.L."/>
            <person name="Magdelenat G."/>
            <person name="Matthews L."/>
            <person name="McCorrison J."/>
            <person name="Monaghan E.L."/>
            <person name="Mun J.H."/>
            <person name="Najar F.Z."/>
            <person name="Nicholson C."/>
            <person name="Noirot C."/>
            <person name="O'Bleness M."/>
            <person name="Paule C.R."/>
            <person name="Poulain J."/>
            <person name="Prion F."/>
            <person name="Qin B."/>
            <person name="Qu C."/>
            <person name="Retzel E.F."/>
            <person name="Riddle C."/>
            <person name="Sallet E."/>
            <person name="Samain S."/>
            <person name="Samson N."/>
            <person name="Sanders I."/>
            <person name="Saurat O."/>
            <person name="Scarpelli C."/>
            <person name="Schiex T."/>
            <person name="Segurens B."/>
            <person name="Severin A.J."/>
            <person name="Sherrier D.J."/>
            <person name="Shi R."/>
            <person name="Sims S."/>
            <person name="Singer S.R."/>
            <person name="Sinharoy S."/>
            <person name="Sterck L."/>
            <person name="Viollet A."/>
            <person name="Wang B.B."/>
            <person name="Wang K."/>
            <person name="Wang M."/>
            <person name="Wang X."/>
            <person name="Warfsmann J."/>
            <person name="Weissenbach J."/>
            <person name="White D.D."/>
            <person name="White J.D."/>
            <person name="Wiley G.B."/>
            <person name="Wincker P."/>
            <person name="Xing Y."/>
            <person name="Yang L."/>
            <person name="Yao Z."/>
            <person name="Ying F."/>
            <person name="Zhai J."/>
            <person name="Zhou L."/>
            <person name="Zuber A."/>
            <person name="Denarie J."/>
            <person name="Dixon R.A."/>
            <person name="May G.D."/>
            <person name="Schwartz D.C."/>
            <person name="Rogers J."/>
            <person name="Quetier F."/>
            <person name="Town C.D."/>
            <person name="Roe B.A."/>
        </authorList>
    </citation>
    <scope>NUCLEOTIDE SEQUENCE [LARGE SCALE GENOMIC DNA]</scope>
    <source>
        <strain evidence="1">A17</strain>
        <strain evidence="2 3">cv. Jemalong A17</strain>
    </source>
</reference>
<dbReference type="EMBL" id="CM001219">
    <property type="protein sequence ID" value="AES71095.1"/>
    <property type="molecule type" value="Genomic_DNA"/>
</dbReference>
<dbReference type="AlphaFoldDB" id="G7JAN1"/>
<reference evidence="2" key="3">
    <citation type="submission" date="2015-04" db="UniProtKB">
        <authorList>
            <consortium name="EnsemblPlants"/>
        </authorList>
    </citation>
    <scope>IDENTIFICATION</scope>
    <source>
        <strain evidence="2">cv. Jemalong A17</strain>
    </source>
</reference>
<reference evidence="1 3" key="2">
    <citation type="journal article" date="2014" name="BMC Genomics">
        <title>An improved genome release (version Mt4.0) for the model legume Medicago truncatula.</title>
        <authorList>
            <person name="Tang H."/>
            <person name="Krishnakumar V."/>
            <person name="Bidwell S."/>
            <person name="Rosen B."/>
            <person name="Chan A."/>
            <person name="Zhou S."/>
            <person name="Gentzbittel L."/>
            <person name="Childs K.L."/>
            <person name="Yandell M."/>
            <person name="Gundlach H."/>
            <person name="Mayer K.F."/>
            <person name="Schwartz D.C."/>
            <person name="Town C.D."/>
        </authorList>
    </citation>
    <scope>GENOME REANNOTATION</scope>
    <source>
        <strain evidence="2 3">cv. Jemalong A17</strain>
    </source>
</reference>
<gene>
    <name evidence="1" type="ordered locus">MTR_3g070020</name>
</gene>
<evidence type="ECO:0000313" key="1">
    <source>
        <dbReference type="EMBL" id="AES71095.1"/>
    </source>
</evidence>
<accession>G7JAN1</accession>
<protein>
    <submittedName>
        <fullName evidence="1 2">Uncharacterized protein</fullName>
    </submittedName>
</protein>
<dbReference type="HOGENOM" id="CLU_1725010_0_0_1"/>
<evidence type="ECO:0000313" key="3">
    <source>
        <dbReference type="Proteomes" id="UP000002051"/>
    </source>
</evidence>